<dbReference type="Proteomes" id="UP000001514">
    <property type="component" value="Unassembled WGS sequence"/>
</dbReference>
<organism evidence="5">
    <name type="scientific">Selaginella moellendorffii</name>
    <name type="common">Spikemoss</name>
    <dbReference type="NCBI Taxonomy" id="88036"/>
    <lineage>
        <taxon>Eukaryota</taxon>
        <taxon>Viridiplantae</taxon>
        <taxon>Streptophyta</taxon>
        <taxon>Embryophyta</taxon>
        <taxon>Tracheophyta</taxon>
        <taxon>Lycopodiopsida</taxon>
        <taxon>Selaginellales</taxon>
        <taxon>Selaginellaceae</taxon>
        <taxon>Selaginella</taxon>
    </lineage>
</organism>
<dbReference type="AlphaFoldDB" id="D8RV95"/>
<proteinExistence type="predicted"/>
<evidence type="ECO:0000256" key="1">
    <source>
        <dbReference type="ARBA" id="ARBA00004474"/>
    </source>
</evidence>
<dbReference type="InterPro" id="IPR039633">
    <property type="entry name" value="PAP"/>
</dbReference>
<dbReference type="GO" id="GO:0009658">
    <property type="term" value="P:chloroplast organization"/>
    <property type="evidence" value="ECO:0000318"/>
    <property type="project" value="GO_Central"/>
</dbReference>
<dbReference type="Gramene" id="EFJ23919">
    <property type="protein sequence ID" value="EFJ23919"/>
    <property type="gene ID" value="SELMODRAFT_150245"/>
</dbReference>
<protein>
    <recommendedName>
        <fullName evidence="3">Plastid lipid-associated protein/fibrillin conserved domain-containing protein</fullName>
    </recommendedName>
</protein>
<comment type="subcellular location">
    <subcellularLocation>
        <location evidence="1">Plastid</location>
    </subcellularLocation>
</comment>
<keyword evidence="5" id="KW-1185">Reference proteome</keyword>
<dbReference type="KEGG" id="smo:SELMODRAFT_150245"/>
<dbReference type="FunCoup" id="D8RV95">
    <property type="interactions" value="1842"/>
</dbReference>
<evidence type="ECO:0000256" key="2">
    <source>
        <dbReference type="ARBA" id="ARBA00022640"/>
    </source>
</evidence>
<dbReference type="OrthoDB" id="203682at2759"/>
<dbReference type="InParanoid" id="D8RV95"/>
<feature type="non-terminal residue" evidence="4">
    <location>
        <position position="1"/>
    </location>
</feature>
<evidence type="ECO:0000313" key="4">
    <source>
        <dbReference type="EMBL" id="EFJ23919.1"/>
    </source>
</evidence>
<dbReference type="PANTHER" id="PTHR31906">
    <property type="entry name" value="PLASTID-LIPID-ASSOCIATED PROTEIN 4, CHLOROPLASTIC-RELATED"/>
    <property type="match status" value="1"/>
</dbReference>
<dbReference type="HOGENOM" id="CLU_069245_3_0_1"/>
<dbReference type="STRING" id="88036.D8RV95"/>
<dbReference type="InterPro" id="IPR006843">
    <property type="entry name" value="PAP/fibrillin_dom"/>
</dbReference>
<dbReference type="OMA" id="IGAPWPF"/>
<dbReference type="eggNOG" id="ENOG502QVEU">
    <property type="taxonomic scope" value="Eukaryota"/>
</dbReference>
<evidence type="ECO:0000259" key="3">
    <source>
        <dbReference type="Pfam" id="PF04755"/>
    </source>
</evidence>
<dbReference type="EMBL" id="GL377591">
    <property type="protein sequence ID" value="EFJ23919.1"/>
    <property type="molecule type" value="Genomic_DNA"/>
</dbReference>
<gene>
    <name evidence="4" type="ORF">SELMODRAFT_150245</name>
</gene>
<dbReference type="GO" id="GO:0009535">
    <property type="term" value="C:chloroplast thylakoid membrane"/>
    <property type="evidence" value="ECO:0000318"/>
    <property type="project" value="GO_Central"/>
</dbReference>
<sequence>TVAFIHSLPRWHHHRSHLSSRRKSNKHTARENLICFSAAAAATDVNSPSSSLEAKALKADLLSVVAGLDRGIFASDDDVEAADLASKRLEDAGDKIDLPRDLDKLQGKWRLVYSSAFASGNLGGSRPGPRAARFPLTLGPVYQRIDVLSREFDNIVEFRAPTPWPLPPLETRATLAHTFELPGGASVKIIFDKTSIKGLGVLSELPPLDLPRLPDFLRSSSSGLFTVSYLDDDFRITRGDRGELRVFVKL</sequence>
<accession>D8RV95</accession>
<keyword evidence="2" id="KW-0934">Plastid</keyword>
<evidence type="ECO:0000313" key="5">
    <source>
        <dbReference type="Proteomes" id="UP000001514"/>
    </source>
</evidence>
<dbReference type="Pfam" id="PF04755">
    <property type="entry name" value="PAP_fibrillin"/>
    <property type="match status" value="1"/>
</dbReference>
<reference evidence="4 5" key="1">
    <citation type="journal article" date="2011" name="Science">
        <title>The Selaginella genome identifies genetic changes associated with the evolution of vascular plants.</title>
        <authorList>
            <person name="Banks J.A."/>
            <person name="Nishiyama T."/>
            <person name="Hasebe M."/>
            <person name="Bowman J.L."/>
            <person name="Gribskov M."/>
            <person name="dePamphilis C."/>
            <person name="Albert V.A."/>
            <person name="Aono N."/>
            <person name="Aoyama T."/>
            <person name="Ambrose B.A."/>
            <person name="Ashton N.W."/>
            <person name="Axtell M.J."/>
            <person name="Barker E."/>
            <person name="Barker M.S."/>
            <person name="Bennetzen J.L."/>
            <person name="Bonawitz N.D."/>
            <person name="Chapple C."/>
            <person name="Cheng C."/>
            <person name="Correa L.G."/>
            <person name="Dacre M."/>
            <person name="DeBarry J."/>
            <person name="Dreyer I."/>
            <person name="Elias M."/>
            <person name="Engstrom E.M."/>
            <person name="Estelle M."/>
            <person name="Feng L."/>
            <person name="Finet C."/>
            <person name="Floyd S.K."/>
            <person name="Frommer W.B."/>
            <person name="Fujita T."/>
            <person name="Gramzow L."/>
            <person name="Gutensohn M."/>
            <person name="Harholt J."/>
            <person name="Hattori M."/>
            <person name="Heyl A."/>
            <person name="Hirai T."/>
            <person name="Hiwatashi Y."/>
            <person name="Ishikawa M."/>
            <person name="Iwata M."/>
            <person name="Karol K.G."/>
            <person name="Koehler B."/>
            <person name="Kolukisaoglu U."/>
            <person name="Kubo M."/>
            <person name="Kurata T."/>
            <person name="Lalonde S."/>
            <person name="Li K."/>
            <person name="Li Y."/>
            <person name="Litt A."/>
            <person name="Lyons E."/>
            <person name="Manning G."/>
            <person name="Maruyama T."/>
            <person name="Michael T.P."/>
            <person name="Mikami K."/>
            <person name="Miyazaki S."/>
            <person name="Morinaga S."/>
            <person name="Murata T."/>
            <person name="Mueller-Roeber B."/>
            <person name="Nelson D.R."/>
            <person name="Obara M."/>
            <person name="Oguri Y."/>
            <person name="Olmstead R.G."/>
            <person name="Onodera N."/>
            <person name="Petersen B.L."/>
            <person name="Pils B."/>
            <person name="Prigge M."/>
            <person name="Rensing S.A."/>
            <person name="Riano-Pachon D.M."/>
            <person name="Roberts A.W."/>
            <person name="Sato Y."/>
            <person name="Scheller H.V."/>
            <person name="Schulz B."/>
            <person name="Schulz C."/>
            <person name="Shakirov E.V."/>
            <person name="Shibagaki N."/>
            <person name="Shinohara N."/>
            <person name="Shippen D.E."/>
            <person name="Soerensen I."/>
            <person name="Sotooka R."/>
            <person name="Sugimoto N."/>
            <person name="Sugita M."/>
            <person name="Sumikawa N."/>
            <person name="Tanurdzic M."/>
            <person name="Theissen G."/>
            <person name="Ulvskov P."/>
            <person name="Wakazuki S."/>
            <person name="Weng J.K."/>
            <person name="Willats W.W."/>
            <person name="Wipf D."/>
            <person name="Wolf P.G."/>
            <person name="Yang L."/>
            <person name="Zimmer A.D."/>
            <person name="Zhu Q."/>
            <person name="Mitros T."/>
            <person name="Hellsten U."/>
            <person name="Loque D."/>
            <person name="Otillar R."/>
            <person name="Salamov A."/>
            <person name="Schmutz J."/>
            <person name="Shapiro H."/>
            <person name="Lindquist E."/>
            <person name="Lucas S."/>
            <person name="Rokhsar D."/>
            <person name="Grigoriev I.V."/>
        </authorList>
    </citation>
    <scope>NUCLEOTIDE SEQUENCE [LARGE SCALE GENOMIC DNA]</scope>
</reference>
<feature type="domain" description="Plastid lipid-associated protein/fibrillin conserved" evidence="3">
    <location>
        <begin position="56"/>
        <end position="247"/>
    </location>
</feature>
<name>D8RV95_SELML</name>